<dbReference type="GO" id="GO:0005524">
    <property type="term" value="F:ATP binding"/>
    <property type="evidence" value="ECO:0007669"/>
    <property type="project" value="UniProtKB-UniRule"/>
</dbReference>
<dbReference type="InterPro" id="IPR023468">
    <property type="entry name" value="Riboflavin_kinase"/>
</dbReference>
<dbReference type="GO" id="GO:0009231">
    <property type="term" value="P:riboflavin biosynthetic process"/>
    <property type="evidence" value="ECO:0007669"/>
    <property type="project" value="InterPro"/>
</dbReference>
<dbReference type="GO" id="GO:0008531">
    <property type="term" value="F:riboflavin kinase activity"/>
    <property type="evidence" value="ECO:0007669"/>
    <property type="project" value="UniProtKB-UniRule"/>
</dbReference>
<dbReference type="AlphaFoldDB" id="A0A172RYS4"/>
<evidence type="ECO:0000256" key="4">
    <source>
        <dbReference type="ARBA" id="ARBA00022643"/>
    </source>
</evidence>
<dbReference type="Pfam" id="PF06574">
    <property type="entry name" value="FAD_syn"/>
    <property type="match status" value="1"/>
</dbReference>
<dbReference type="InterPro" id="IPR014729">
    <property type="entry name" value="Rossmann-like_a/b/a_fold"/>
</dbReference>
<comment type="similarity">
    <text evidence="14">Belongs to the ribF family.</text>
</comment>
<keyword evidence="11" id="KW-0511">Multifunctional enzyme</keyword>
<evidence type="ECO:0000256" key="11">
    <source>
        <dbReference type="ARBA" id="ARBA00023268"/>
    </source>
</evidence>
<name>A0A172RYS4_9ACTN</name>
<dbReference type="PIRSF" id="PIRSF004491">
    <property type="entry name" value="FAD_Synth"/>
    <property type="match status" value="1"/>
</dbReference>
<keyword evidence="3 14" id="KW-0285">Flavoprotein</keyword>
<dbReference type="PATRIC" id="fig|79604.3.peg.1244"/>
<keyword evidence="8 14" id="KW-0418">Kinase</keyword>
<gene>
    <name evidence="16" type="ORF">SAMN02910314_01154</name>
</gene>
<dbReference type="UniPathway" id="UPA00277">
    <property type="reaction ID" value="UER00407"/>
</dbReference>
<dbReference type="SUPFAM" id="SSF82114">
    <property type="entry name" value="Riboflavin kinase-like"/>
    <property type="match status" value="1"/>
</dbReference>
<evidence type="ECO:0000256" key="6">
    <source>
        <dbReference type="ARBA" id="ARBA00022695"/>
    </source>
</evidence>
<evidence type="ECO:0000313" key="16">
    <source>
        <dbReference type="EMBL" id="SEO77244.1"/>
    </source>
</evidence>
<dbReference type="GO" id="GO:0003919">
    <property type="term" value="F:FMN adenylyltransferase activity"/>
    <property type="evidence" value="ECO:0007669"/>
    <property type="project" value="UniProtKB-UniRule"/>
</dbReference>
<dbReference type="Gene3D" id="3.40.50.620">
    <property type="entry name" value="HUPs"/>
    <property type="match status" value="1"/>
</dbReference>
<dbReference type="RefSeq" id="WP_066662711.1">
    <property type="nucleotide sequence ID" value="NZ_CP011402.1"/>
</dbReference>
<evidence type="ECO:0000256" key="8">
    <source>
        <dbReference type="ARBA" id="ARBA00022777"/>
    </source>
</evidence>
<dbReference type="Proteomes" id="UP000182975">
    <property type="component" value="Unassembled WGS sequence"/>
</dbReference>
<evidence type="ECO:0000256" key="3">
    <source>
        <dbReference type="ARBA" id="ARBA00022630"/>
    </source>
</evidence>
<dbReference type="STRING" id="79604.AAY81_06150"/>
<evidence type="ECO:0000256" key="14">
    <source>
        <dbReference type="PIRNR" id="PIRNR004491"/>
    </source>
</evidence>
<dbReference type="NCBIfam" id="TIGR00083">
    <property type="entry name" value="ribF"/>
    <property type="match status" value="1"/>
</dbReference>
<dbReference type="InterPro" id="IPR002606">
    <property type="entry name" value="Riboflavin_kinase_bac"/>
</dbReference>
<comment type="pathway">
    <text evidence="1 14">Cofactor biosynthesis; FAD biosynthesis; FAD from FMN: step 1/1.</text>
</comment>
<dbReference type="Pfam" id="PF01687">
    <property type="entry name" value="Flavokinase"/>
    <property type="match status" value="1"/>
</dbReference>
<feature type="domain" description="Riboflavin kinase" evidence="15">
    <location>
        <begin position="183"/>
        <end position="308"/>
    </location>
</feature>
<dbReference type="GO" id="GO:0009398">
    <property type="term" value="P:FMN biosynthetic process"/>
    <property type="evidence" value="ECO:0007669"/>
    <property type="project" value="UniProtKB-UniRule"/>
</dbReference>
<evidence type="ECO:0000256" key="2">
    <source>
        <dbReference type="ARBA" id="ARBA00005201"/>
    </source>
</evidence>
<sequence>MAPIYRVDDSFDYSLFDGASCAFGVFDGVHTGHRYLLDAAIESAAQSGGRSIALTFDIDPDEIFDPAGLKKLLSNEDRLEVLAASGVDAVCALPFTREFAANEPLQFLQSTFGGHVPAFLHVGSDFAFGAKAAGHVSDLQEWAAQSGTVIHAHHLVSSDGRPISATRIRGLLANGEINMANRLLGRPYAIHEKVFAGRQDGRDFGFRTANLLVPPQQKVIADGVYAGIARVDGVPYKAAISSGVSPVFKDESTANCEVHLLDFDGDLYGQRIWVEYHHWLRPMMKFSSTEELISTVMGNIQWVRDNMILH</sequence>
<dbReference type="CDD" id="cd02064">
    <property type="entry name" value="FAD_synthetase_N"/>
    <property type="match status" value="1"/>
</dbReference>
<keyword evidence="17" id="KW-1185">Reference proteome</keyword>
<evidence type="ECO:0000313" key="17">
    <source>
        <dbReference type="Proteomes" id="UP000182975"/>
    </source>
</evidence>
<evidence type="ECO:0000256" key="7">
    <source>
        <dbReference type="ARBA" id="ARBA00022741"/>
    </source>
</evidence>
<dbReference type="UniPathway" id="UPA00276">
    <property type="reaction ID" value="UER00406"/>
</dbReference>
<evidence type="ECO:0000259" key="15">
    <source>
        <dbReference type="SMART" id="SM00904"/>
    </source>
</evidence>
<keyword evidence="4 14" id="KW-0288">FMN</keyword>
<keyword evidence="5 14" id="KW-0808">Transferase</keyword>
<dbReference type="Gene3D" id="2.40.30.30">
    <property type="entry name" value="Riboflavin kinase-like"/>
    <property type="match status" value="1"/>
</dbReference>
<organism evidence="16 17">
    <name type="scientific">Denitrobacterium detoxificans</name>
    <dbReference type="NCBI Taxonomy" id="79604"/>
    <lineage>
        <taxon>Bacteria</taxon>
        <taxon>Bacillati</taxon>
        <taxon>Actinomycetota</taxon>
        <taxon>Coriobacteriia</taxon>
        <taxon>Eggerthellales</taxon>
        <taxon>Eggerthellaceae</taxon>
        <taxon>Denitrobacterium</taxon>
    </lineage>
</organism>
<dbReference type="SUPFAM" id="SSF52374">
    <property type="entry name" value="Nucleotidylyl transferase"/>
    <property type="match status" value="1"/>
</dbReference>
<evidence type="ECO:0000256" key="12">
    <source>
        <dbReference type="ARBA" id="ARBA00047880"/>
    </source>
</evidence>
<dbReference type="GO" id="GO:0006747">
    <property type="term" value="P:FAD biosynthetic process"/>
    <property type="evidence" value="ECO:0007669"/>
    <property type="project" value="UniProtKB-UniRule"/>
</dbReference>
<comment type="catalytic activity">
    <reaction evidence="12 14">
        <text>riboflavin + ATP = FMN + ADP + H(+)</text>
        <dbReference type="Rhea" id="RHEA:14357"/>
        <dbReference type="ChEBI" id="CHEBI:15378"/>
        <dbReference type="ChEBI" id="CHEBI:30616"/>
        <dbReference type="ChEBI" id="CHEBI:57986"/>
        <dbReference type="ChEBI" id="CHEBI:58210"/>
        <dbReference type="ChEBI" id="CHEBI:456216"/>
        <dbReference type="EC" id="2.7.1.26"/>
    </reaction>
</comment>
<dbReference type="PANTHER" id="PTHR22749">
    <property type="entry name" value="RIBOFLAVIN KINASE/FMN ADENYLYLTRANSFERASE"/>
    <property type="match status" value="1"/>
</dbReference>
<keyword evidence="10 14" id="KW-0067">ATP-binding</keyword>
<protein>
    <recommendedName>
        <fullName evidence="14">Riboflavin biosynthesis protein</fullName>
    </recommendedName>
    <domain>
        <recommendedName>
            <fullName evidence="14">Riboflavin kinase</fullName>
            <ecNumber evidence="14">2.7.1.26</ecNumber>
        </recommendedName>
        <alternativeName>
            <fullName evidence="14">Flavokinase</fullName>
        </alternativeName>
    </domain>
    <domain>
        <recommendedName>
            <fullName evidence="14">FMN adenylyltransferase</fullName>
            <ecNumber evidence="14">2.7.7.2</ecNumber>
        </recommendedName>
        <alternativeName>
            <fullName evidence="14">FAD pyrophosphorylase</fullName>
        </alternativeName>
        <alternativeName>
            <fullName evidence="14">FAD synthase</fullName>
        </alternativeName>
    </domain>
</protein>
<dbReference type="EC" id="2.7.1.26" evidence="14"/>
<dbReference type="InterPro" id="IPR023465">
    <property type="entry name" value="Riboflavin_kinase_dom_sf"/>
</dbReference>
<keyword evidence="9 14" id="KW-0274">FAD</keyword>
<keyword evidence="7 14" id="KW-0547">Nucleotide-binding</keyword>
<comment type="pathway">
    <text evidence="2 14">Cofactor biosynthesis; FMN biosynthesis; FMN from riboflavin (ATP route): step 1/1.</text>
</comment>
<evidence type="ECO:0000256" key="1">
    <source>
        <dbReference type="ARBA" id="ARBA00004726"/>
    </source>
</evidence>
<dbReference type="PANTHER" id="PTHR22749:SF6">
    <property type="entry name" value="RIBOFLAVIN KINASE"/>
    <property type="match status" value="1"/>
</dbReference>
<dbReference type="EMBL" id="FOEC01000006">
    <property type="protein sequence ID" value="SEO77244.1"/>
    <property type="molecule type" value="Genomic_DNA"/>
</dbReference>
<dbReference type="SMART" id="SM00904">
    <property type="entry name" value="Flavokinase"/>
    <property type="match status" value="1"/>
</dbReference>
<accession>A0A172RYS4</accession>
<reference evidence="17" key="1">
    <citation type="submission" date="2016-10" db="EMBL/GenBank/DDBJ databases">
        <authorList>
            <person name="Varghese N."/>
        </authorList>
    </citation>
    <scope>NUCLEOTIDE SEQUENCE [LARGE SCALE GENOMIC DNA]</scope>
    <source>
        <strain evidence="17">DSM 21843</strain>
    </source>
</reference>
<evidence type="ECO:0000256" key="9">
    <source>
        <dbReference type="ARBA" id="ARBA00022827"/>
    </source>
</evidence>
<dbReference type="InterPro" id="IPR015865">
    <property type="entry name" value="Riboflavin_kinase_bac/euk"/>
</dbReference>
<evidence type="ECO:0000256" key="13">
    <source>
        <dbReference type="ARBA" id="ARBA00049494"/>
    </source>
</evidence>
<keyword evidence="6 14" id="KW-0548">Nucleotidyltransferase</keyword>
<evidence type="ECO:0000256" key="5">
    <source>
        <dbReference type="ARBA" id="ARBA00022679"/>
    </source>
</evidence>
<dbReference type="OrthoDB" id="9803667at2"/>
<dbReference type="InterPro" id="IPR015864">
    <property type="entry name" value="FAD_synthase"/>
</dbReference>
<dbReference type="KEGG" id="ddt:AAY81_06150"/>
<comment type="catalytic activity">
    <reaction evidence="13 14">
        <text>FMN + ATP + H(+) = FAD + diphosphate</text>
        <dbReference type="Rhea" id="RHEA:17237"/>
        <dbReference type="ChEBI" id="CHEBI:15378"/>
        <dbReference type="ChEBI" id="CHEBI:30616"/>
        <dbReference type="ChEBI" id="CHEBI:33019"/>
        <dbReference type="ChEBI" id="CHEBI:57692"/>
        <dbReference type="ChEBI" id="CHEBI:58210"/>
        <dbReference type="EC" id="2.7.7.2"/>
    </reaction>
</comment>
<dbReference type="EC" id="2.7.7.2" evidence="14"/>
<proteinExistence type="inferred from homology"/>
<evidence type="ECO:0000256" key="10">
    <source>
        <dbReference type="ARBA" id="ARBA00022840"/>
    </source>
</evidence>